<dbReference type="AlphaFoldDB" id="A0A0W0GEG5"/>
<keyword evidence="2" id="KW-0812">Transmembrane</keyword>
<keyword evidence="2" id="KW-1133">Transmembrane helix</keyword>
<dbReference type="Proteomes" id="UP000054988">
    <property type="component" value="Unassembled WGS sequence"/>
</dbReference>
<feature type="compositionally biased region" description="Basic and acidic residues" evidence="1">
    <location>
        <begin position="42"/>
        <end position="59"/>
    </location>
</feature>
<gene>
    <name evidence="3" type="ORF">WG66_483</name>
</gene>
<name>A0A0W0GEG5_MONRR</name>
<reference evidence="3 4" key="1">
    <citation type="submission" date="2015-12" db="EMBL/GenBank/DDBJ databases">
        <title>Draft genome sequence of Moniliophthora roreri, the causal agent of frosty pod rot of cacao.</title>
        <authorList>
            <person name="Aime M.C."/>
            <person name="Diaz-Valderrama J.R."/>
            <person name="Kijpornyongpan T."/>
            <person name="Phillips-Mora W."/>
        </authorList>
    </citation>
    <scope>NUCLEOTIDE SEQUENCE [LARGE SCALE GENOMIC DNA]</scope>
    <source>
        <strain evidence="3 4">MCA 2952</strain>
    </source>
</reference>
<dbReference type="EMBL" id="LATX01000203">
    <property type="protein sequence ID" value="KTB46941.1"/>
    <property type="molecule type" value="Genomic_DNA"/>
</dbReference>
<comment type="caution">
    <text evidence="3">The sequence shown here is derived from an EMBL/GenBank/DDBJ whole genome shotgun (WGS) entry which is preliminary data.</text>
</comment>
<evidence type="ECO:0000256" key="1">
    <source>
        <dbReference type="SAM" id="MobiDB-lite"/>
    </source>
</evidence>
<evidence type="ECO:0000256" key="2">
    <source>
        <dbReference type="SAM" id="Phobius"/>
    </source>
</evidence>
<feature type="region of interest" description="Disordered" evidence="1">
    <location>
        <begin position="34"/>
        <end position="60"/>
    </location>
</feature>
<evidence type="ECO:0000313" key="4">
    <source>
        <dbReference type="Proteomes" id="UP000054988"/>
    </source>
</evidence>
<keyword evidence="2" id="KW-0472">Membrane</keyword>
<sequence length="83" mass="8839">MAASRSPGLAIATAAGIAISAGAMYMMQQDTKRVEGNSSMYKEGDEKRTIGAEGDKRLGSSEVQQVISQNTHRAKPVVDQNLK</sequence>
<feature type="transmembrane region" description="Helical" evidence="2">
    <location>
        <begin position="6"/>
        <end position="27"/>
    </location>
</feature>
<organism evidence="3 4">
    <name type="scientific">Moniliophthora roreri</name>
    <name type="common">Frosty pod rot fungus</name>
    <name type="synonym">Monilia roreri</name>
    <dbReference type="NCBI Taxonomy" id="221103"/>
    <lineage>
        <taxon>Eukaryota</taxon>
        <taxon>Fungi</taxon>
        <taxon>Dikarya</taxon>
        <taxon>Basidiomycota</taxon>
        <taxon>Agaricomycotina</taxon>
        <taxon>Agaricomycetes</taxon>
        <taxon>Agaricomycetidae</taxon>
        <taxon>Agaricales</taxon>
        <taxon>Marasmiineae</taxon>
        <taxon>Marasmiaceae</taxon>
        <taxon>Moniliophthora</taxon>
    </lineage>
</organism>
<proteinExistence type="predicted"/>
<evidence type="ECO:0000313" key="3">
    <source>
        <dbReference type="EMBL" id="KTB46941.1"/>
    </source>
</evidence>
<protein>
    <submittedName>
        <fullName evidence="3">Uncharacterized protein</fullName>
    </submittedName>
</protein>
<accession>A0A0W0GEG5</accession>